<keyword evidence="3" id="KW-1185">Reference proteome</keyword>
<gene>
    <name evidence="2" type="ORF">ACFSDX_15285</name>
</gene>
<reference evidence="3" key="1">
    <citation type="journal article" date="2019" name="Int. J. Syst. Evol. Microbiol.">
        <title>The Global Catalogue of Microorganisms (GCM) 10K type strain sequencing project: providing services to taxonomists for standard genome sequencing and annotation.</title>
        <authorList>
            <consortium name="The Broad Institute Genomics Platform"/>
            <consortium name="The Broad Institute Genome Sequencing Center for Infectious Disease"/>
            <person name="Wu L."/>
            <person name="Ma J."/>
        </authorList>
    </citation>
    <scope>NUCLEOTIDE SEQUENCE [LARGE SCALE GENOMIC DNA]</scope>
    <source>
        <strain evidence="3">CGMCC 1.15795</strain>
    </source>
</reference>
<sequence>MKYYAFAIALGLGALAARPALAQNRVANYGYGQPGTAGYEHLSFWINNKRRTDIHYAHGKDRQDTPLRYAGLGQGGFKTQFPDRRTLYVVPSGNTLLVSTAQGAAPKTFTWEYEGPVNGVGTACSVCVADAAAAMRLLRTHYLR</sequence>
<comment type="caution">
    <text evidence="2">The sequence shown here is derived from an EMBL/GenBank/DDBJ whole genome shotgun (WGS) entry which is preliminary data.</text>
</comment>
<dbReference type="Proteomes" id="UP001597197">
    <property type="component" value="Unassembled WGS sequence"/>
</dbReference>
<dbReference type="EMBL" id="JBHUFD010000005">
    <property type="protein sequence ID" value="MFD1873808.1"/>
    <property type="molecule type" value="Genomic_DNA"/>
</dbReference>
<proteinExistence type="predicted"/>
<evidence type="ECO:0000313" key="3">
    <source>
        <dbReference type="Proteomes" id="UP001597197"/>
    </source>
</evidence>
<evidence type="ECO:0000313" key="2">
    <source>
        <dbReference type="EMBL" id="MFD1873808.1"/>
    </source>
</evidence>
<dbReference type="RefSeq" id="WP_382315026.1">
    <property type="nucleotide sequence ID" value="NZ_JBHUFD010000005.1"/>
</dbReference>
<protein>
    <recommendedName>
        <fullName evidence="4">Lipocalin-like domain-containing protein</fullName>
    </recommendedName>
</protein>
<evidence type="ECO:0000256" key="1">
    <source>
        <dbReference type="SAM" id="SignalP"/>
    </source>
</evidence>
<feature type="chain" id="PRO_5046873210" description="Lipocalin-like domain-containing protein" evidence="1">
    <location>
        <begin position="23"/>
        <end position="144"/>
    </location>
</feature>
<organism evidence="2 3">
    <name type="scientific">Hymenobacter bucti</name>
    <dbReference type="NCBI Taxonomy" id="1844114"/>
    <lineage>
        <taxon>Bacteria</taxon>
        <taxon>Pseudomonadati</taxon>
        <taxon>Bacteroidota</taxon>
        <taxon>Cytophagia</taxon>
        <taxon>Cytophagales</taxon>
        <taxon>Hymenobacteraceae</taxon>
        <taxon>Hymenobacter</taxon>
    </lineage>
</organism>
<evidence type="ECO:0008006" key="4">
    <source>
        <dbReference type="Google" id="ProtNLM"/>
    </source>
</evidence>
<accession>A0ABW4QW63</accession>
<name>A0ABW4QW63_9BACT</name>
<feature type="signal peptide" evidence="1">
    <location>
        <begin position="1"/>
        <end position="22"/>
    </location>
</feature>
<keyword evidence="1" id="KW-0732">Signal</keyword>